<keyword evidence="10 15" id="KW-0378">Hydrolase</keyword>
<feature type="compositionally biased region" description="Basic and acidic residues" evidence="13">
    <location>
        <begin position="471"/>
        <end position="492"/>
    </location>
</feature>
<keyword evidence="7" id="KW-0645">Protease</keyword>
<dbReference type="InterPro" id="IPR036859">
    <property type="entry name" value="CAP-Gly_dom_sf"/>
</dbReference>
<evidence type="ECO:0000256" key="11">
    <source>
        <dbReference type="ARBA" id="ARBA00022807"/>
    </source>
</evidence>
<evidence type="ECO:0000256" key="9">
    <source>
        <dbReference type="ARBA" id="ARBA00022786"/>
    </source>
</evidence>
<gene>
    <name evidence="15" type="ORF">PACLA_8A054784</name>
</gene>
<dbReference type="EMBL" id="CACRXK020001401">
    <property type="protein sequence ID" value="CAB3988894.1"/>
    <property type="molecule type" value="Genomic_DNA"/>
</dbReference>
<comment type="subcellular location">
    <subcellularLocation>
        <location evidence="2">Cytoplasm</location>
        <location evidence="2">Cytoskeleton</location>
        <location evidence="2">Microtubule organizing center</location>
        <location evidence="2">Centrosome</location>
    </subcellularLocation>
    <subcellularLocation>
        <location evidence="3">Cytoplasm</location>
        <location evidence="3">Perinuclear region</location>
    </subcellularLocation>
</comment>
<dbReference type="SMART" id="SM01052">
    <property type="entry name" value="CAP_GLY"/>
    <property type="match status" value="3"/>
</dbReference>
<feature type="compositionally biased region" description="Basic and acidic residues" evidence="13">
    <location>
        <begin position="437"/>
        <end position="461"/>
    </location>
</feature>
<name>A0A6S7G6N8_PARCT</name>
<feature type="compositionally biased region" description="Basic and acidic residues" evidence="13">
    <location>
        <begin position="50"/>
        <end position="59"/>
    </location>
</feature>
<feature type="region of interest" description="Disordered" evidence="13">
    <location>
        <begin position="1"/>
        <end position="83"/>
    </location>
</feature>
<dbReference type="GO" id="GO:0004843">
    <property type="term" value="F:cysteine-type deubiquitinase activity"/>
    <property type="evidence" value="ECO:0007669"/>
    <property type="project" value="UniProtKB-EC"/>
</dbReference>
<dbReference type="PROSITE" id="PS50245">
    <property type="entry name" value="CAP_GLY_2"/>
    <property type="match status" value="3"/>
</dbReference>
<proteinExistence type="inferred from homology"/>
<dbReference type="Gene3D" id="2.30.30.190">
    <property type="entry name" value="CAP Gly-rich-like domain"/>
    <property type="match status" value="4"/>
</dbReference>
<evidence type="ECO:0000256" key="12">
    <source>
        <dbReference type="ARBA" id="ARBA00022833"/>
    </source>
</evidence>
<dbReference type="EC" id="3.4.19.12" evidence="5"/>
<reference evidence="15" key="1">
    <citation type="submission" date="2020-04" db="EMBL/GenBank/DDBJ databases">
        <authorList>
            <person name="Alioto T."/>
            <person name="Alioto T."/>
            <person name="Gomez Garrido J."/>
        </authorList>
    </citation>
    <scope>NUCLEOTIDE SEQUENCE</scope>
    <source>
        <strain evidence="15">A484AB</strain>
    </source>
</reference>
<evidence type="ECO:0000256" key="3">
    <source>
        <dbReference type="ARBA" id="ARBA00004556"/>
    </source>
</evidence>
<keyword evidence="6" id="KW-0963">Cytoplasm</keyword>
<evidence type="ECO:0000256" key="10">
    <source>
        <dbReference type="ARBA" id="ARBA00022801"/>
    </source>
</evidence>
<keyword evidence="12" id="KW-0862">Zinc</keyword>
<sequence length="1120" mass="127173">MGNDNLLDSIKPEVDENKANEEPECNEGTLTNHRDAEKSGAGIGTSADNKQQKPNDASKDNPPSAPPTSTDIVEMEPKVSKQSQDTVIKSQKYFFLKKFKRKLIGFSPKKRYLEERRASNAPKNDKSMSFEHRKNAHIHSFYILLKDKTAKKFDKSYISSNLKFISLLKGEILIPNVTTAADESNGLIRLRHYEKPSYYCDCPLGDVKGIEEEEAKLLLPISTMADRFTIFDSKSLLQNGKKMTPASYVYVKVRSVAGGSKQELQGIVRYKGPLPKEFGTWFGVELLVWGEAQQMEHIKERDSSNVKLILASLYQLRLCEDQIETKNESKTDTKEVNITDESNSGVFTKVKKFAEEKQDKNNAGHEIDDKVWIYINDKLYGGHIKYIGQIPGGRETYAGIRLDHDVGKGDGEYYALRNNPPTLPQMSEDILNMESKFSKQSEDEVTKNQEYKERKNLEKSRAGIGTSFNEQWKESKNENESKRKENEKKRPTGYQKDEYSYTFYILLRGRLAKKQDKCYSYSRADSKYLLEGEILIRNLTTVVDSTNGTLRLHPYGKATYFCDCPLEEIKPLEDEEAKLLLSFKSNDERIKFYINSNLDSGKKMTIGSNVYVKIRSVGGGMQELRGVIRYKGPLPEEHGTMFGVELLEGKGRGITDGLFKGKRYFKCESECGVFVSLEKLRLCDATDESLFVKVKNKIVEGISNGFMSPVEQANEEAVSEKQDKSMGHKQHDRVWVFINDKPFAGFIRYIGRVPGYYGIFAGIEMDNAVGIGNGEFYGKQLLTCPMDHAHFTLIKNVLSELEFQELYGQPKDATVASGPCPRNPTSTNHHQMANTRIQSNLEFGSMVEVSSKNQTPRYGKIRWLGFVPNSDKKIAGLELEEEMDSCTDGTFLGKRYFTCPNKRGFFVHLHNCLPDSRFPRNFVENHADKRLSGTDFGSYYSPIIEDVFIPAPEKLNVYLKQGKNAQGIQGHHGSCYLDATLFAAFAFSSVMDSILLRPKHEKDIDDYEKVQTVLRNNIVYPLRSHGFVRADRVLELRQLLDKLGTVTGLVGEEKDPGEFLTTLLHQVLKSEPFLKIKSGKDVSNEYFYQVLADKDVERVLPSVEELLKKSFHQSDLKLTE</sequence>
<evidence type="ECO:0000259" key="14">
    <source>
        <dbReference type="PROSITE" id="PS50245"/>
    </source>
</evidence>
<comment type="caution">
    <text evidence="15">The sequence shown here is derived from an EMBL/GenBank/DDBJ whole genome shotgun (WGS) entry which is preliminary data.</text>
</comment>
<evidence type="ECO:0000256" key="13">
    <source>
        <dbReference type="SAM" id="MobiDB-lite"/>
    </source>
</evidence>
<feature type="compositionally biased region" description="Basic and acidic residues" evidence="13">
    <location>
        <begin position="10"/>
        <end position="21"/>
    </location>
</feature>
<dbReference type="Proteomes" id="UP001152795">
    <property type="component" value="Unassembled WGS sequence"/>
</dbReference>
<feature type="domain" description="CAP-Gly" evidence="14">
    <location>
        <begin position="751"/>
        <end position="795"/>
    </location>
</feature>
<dbReference type="GO" id="GO:0048471">
    <property type="term" value="C:perinuclear region of cytoplasm"/>
    <property type="evidence" value="ECO:0007669"/>
    <property type="project" value="UniProtKB-SubCell"/>
</dbReference>
<feature type="domain" description="CAP-Gly" evidence="14">
    <location>
        <begin position="632"/>
        <end position="676"/>
    </location>
</feature>
<evidence type="ECO:0000313" key="15">
    <source>
        <dbReference type="EMBL" id="CAB3988894.1"/>
    </source>
</evidence>
<comment type="catalytic activity">
    <reaction evidence="1">
        <text>Thiol-dependent hydrolysis of ester, thioester, amide, peptide and isopeptide bonds formed by the C-terminal Gly of ubiquitin (a 76-residue protein attached to proteins as an intracellular targeting signal).</text>
        <dbReference type="EC" id="3.4.19.12"/>
    </reaction>
</comment>
<evidence type="ECO:0000256" key="2">
    <source>
        <dbReference type="ARBA" id="ARBA00004300"/>
    </source>
</evidence>
<keyword evidence="9" id="KW-0833">Ubl conjugation pathway</keyword>
<dbReference type="SUPFAM" id="SSF74924">
    <property type="entry name" value="Cap-Gly domain"/>
    <property type="match status" value="4"/>
</dbReference>
<feature type="region of interest" description="Disordered" evidence="13">
    <location>
        <begin position="437"/>
        <end position="492"/>
    </location>
</feature>
<comment type="similarity">
    <text evidence="4">Belongs to the peptidase C19 family.</text>
</comment>
<evidence type="ECO:0000256" key="6">
    <source>
        <dbReference type="ARBA" id="ARBA00022490"/>
    </source>
</evidence>
<dbReference type="OrthoDB" id="5984635at2759"/>
<evidence type="ECO:0000256" key="8">
    <source>
        <dbReference type="ARBA" id="ARBA00022723"/>
    </source>
</evidence>
<evidence type="ECO:0000313" key="16">
    <source>
        <dbReference type="Proteomes" id="UP001152795"/>
    </source>
</evidence>
<dbReference type="GO" id="GO:0005813">
    <property type="term" value="C:centrosome"/>
    <property type="evidence" value="ECO:0007669"/>
    <property type="project" value="UniProtKB-SubCell"/>
</dbReference>
<keyword evidence="8" id="KW-0479">Metal-binding</keyword>
<dbReference type="Pfam" id="PF01302">
    <property type="entry name" value="CAP_GLY"/>
    <property type="match status" value="3"/>
</dbReference>
<organism evidence="15 16">
    <name type="scientific">Paramuricea clavata</name>
    <name type="common">Red gorgonian</name>
    <name type="synonym">Violescent sea-whip</name>
    <dbReference type="NCBI Taxonomy" id="317549"/>
    <lineage>
        <taxon>Eukaryota</taxon>
        <taxon>Metazoa</taxon>
        <taxon>Cnidaria</taxon>
        <taxon>Anthozoa</taxon>
        <taxon>Octocorallia</taxon>
        <taxon>Malacalcyonacea</taxon>
        <taxon>Plexauridae</taxon>
        <taxon>Paramuricea</taxon>
    </lineage>
</organism>
<evidence type="ECO:0000256" key="7">
    <source>
        <dbReference type="ARBA" id="ARBA00022670"/>
    </source>
</evidence>
<protein>
    <recommendedName>
        <fullName evidence="5">ubiquitinyl hydrolase 1</fullName>
        <ecNumber evidence="5">3.4.19.12</ecNumber>
    </recommendedName>
</protein>
<dbReference type="GO" id="GO:0006508">
    <property type="term" value="P:proteolysis"/>
    <property type="evidence" value="ECO:0007669"/>
    <property type="project" value="UniProtKB-KW"/>
</dbReference>
<feature type="domain" description="CAP-Gly" evidence="14">
    <location>
        <begin position="865"/>
        <end position="908"/>
    </location>
</feature>
<dbReference type="InterPro" id="IPR000938">
    <property type="entry name" value="CAP-Gly_domain"/>
</dbReference>
<feature type="non-terminal residue" evidence="15">
    <location>
        <position position="1"/>
    </location>
</feature>
<keyword evidence="16" id="KW-1185">Reference proteome</keyword>
<dbReference type="GO" id="GO:0046872">
    <property type="term" value="F:metal ion binding"/>
    <property type="evidence" value="ECO:0007669"/>
    <property type="project" value="UniProtKB-KW"/>
</dbReference>
<evidence type="ECO:0000256" key="5">
    <source>
        <dbReference type="ARBA" id="ARBA00012759"/>
    </source>
</evidence>
<evidence type="ECO:0000256" key="4">
    <source>
        <dbReference type="ARBA" id="ARBA00009085"/>
    </source>
</evidence>
<accession>A0A6S7G6N8</accession>
<dbReference type="PANTHER" id="PTHR11830">
    <property type="entry name" value="40S RIBOSOMAL PROTEIN S3A"/>
    <property type="match status" value="1"/>
</dbReference>
<dbReference type="AlphaFoldDB" id="A0A6S7G6N8"/>
<keyword evidence="11" id="KW-0788">Thiol protease</keyword>
<dbReference type="Gene3D" id="3.90.70.10">
    <property type="entry name" value="Cysteine proteinases"/>
    <property type="match status" value="1"/>
</dbReference>
<evidence type="ECO:0000256" key="1">
    <source>
        <dbReference type="ARBA" id="ARBA00000707"/>
    </source>
</evidence>